<keyword evidence="1" id="KW-0547">Nucleotide-binding</keyword>
<keyword evidence="2 4" id="KW-0067">ATP-binding</keyword>
<keyword evidence="5" id="KW-1185">Reference proteome</keyword>
<reference evidence="4 5" key="1">
    <citation type="submission" date="2020-08" db="EMBL/GenBank/DDBJ databases">
        <title>Genome public.</title>
        <authorList>
            <person name="Liu C."/>
            <person name="Sun Q."/>
        </authorList>
    </citation>
    <scope>NUCLEOTIDE SEQUENCE [LARGE SCALE GENOMIC DNA]</scope>
    <source>
        <strain evidence="4 5">New-38</strain>
    </source>
</reference>
<dbReference type="SMART" id="SM00382">
    <property type="entry name" value="AAA"/>
    <property type="match status" value="1"/>
</dbReference>
<dbReference type="Proteomes" id="UP000660021">
    <property type="component" value="Unassembled WGS sequence"/>
</dbReference>
<organism evidence="4 5">
    <name type="scientific">Pseudoflavonifractor hominis</name>
    <dbReference type="NCBI Taxonomy" id="2763059"/>
    <lineage>
        <taxon>Bacteria</taxon>
        <taxon>Bacillati</taxon>
        <taxon>Bacillota</taxon>
        <taxon>Clostridia</taxon>
        <taxon>Eubacteriales</taxon>
        <taxon>Oscillospiraceae</taxon>
        <taxon>Pseudoflavonifractor</taxon>
    </lineage>
</organism>
<evidence type="ECO:0000256" key="1">
    <source>
        <dbReference type="ARBA" id="ARBA00022741"/>
    </source>
</evidence>
<proteinExistence type="predicted"/>
<evidence type="ECO:0000313" key="5">
    <source>
        <dbReference type="Proteomes" id="UP000660021"/>
    </source>
</evidence>
<feature type="domain" description="ABC transporter" evidence="3">
    <location>
        <begin position="4"/>
        <end position="226"/>
    </location>
</feature>
<comment type="caution">
    <text evidence="4">The sequence shown here is derived from an EMBL/GenBank/DDBJ whole genome shotgun (WGS) entry which is preliminary data.</text>
</comment>
<dbReference type="Pfam" id="PF00005">
    <property type="entry name" value="ABC_tran"/>
    <property type="match status" value="1"/>
</dbReference>
<dbReference type="GO" id="GO:0005524">
    <property type="term" value="F:ATP binding"/>
    <property type="evidence" value="ECO:0007669"/>
    <property type="project" value="UniProtKB-KW"/>
</dbReference>
<dbReference type="PANTHER" id="PTHR43158">
    <property type="entry name" value="SKFA PEPTIDE EXPORT ATP-BINDING PROTEIN SKFE"/>
    <property type="match status" value="1"/>
</dbReference>
<gene>
    <name evidence="4" type="ORF">H8S34_06115</name>
</gene>
<dbReference type="InterPro" id="IPR027417">
    <property type="entry name" value="P-loop_NTPase"/>
</dbReference>
<name>A0ABR7HSD6_9FIRM</name>
<evidence type="ECO:0000313" key="4">
    <source>
        <dbReference type="EMBL" id="MBC5730407.1"/>
    </source>
</evidence>
<accession>A0ABR7HSD6</accession>
<dbReference type="SUPFAM" id="SSF52540">
    <property type="entry name" value="P-loop containing nucleoside triphosphate hydrolases"/>
    <property type="match status" value="1"/>
</dbReference>
<dbReference type="InterPro" id="IPR003593">
    <property type="entry name" value="AAA+_ATPase"/>
</dbReference>
<dbReference type="EMBL" id="JACOPR010000003">
    <property type="protein sequence ID" value="MBC5730407.1"/>
    <property type="molecule type" value="Genomic_DNA"/>
</dbReference>
<dbReference type="PANTHER" id="PTHR43158:SF1">
    <property type="entry name" value="ABC TRANSPORTER, ATP-BINDING PROTEIN"/>
    <property type="match status" value="1"/>
</dbReference>
<dbReference type="PROSITE" id="PS50893">
    <property type="entry name" value="ABC_TRANSPORTER_2"/>
    <property type="match status" value="1"/>
</dbReference>
<evidence type="ECO:0000259" key="3">
    <source>
        <dbReference type="PROSITE" id="PS50893"/>
    </source>
</evidence>
<protein>
    <submittedName>
        <fullName evidence="4">ABC transporter ATP-binding protein</fullName>
    </submittedName>
</protein>
<dbReference type="InterPro" id="IPR003439">
    <property type="entry name" value="ABC_transporter-like_ATP-bd"/>
</dbReference>
<evidence type="ECO:0000256" key="2">
    <source>
        <dbReference type="ARBA" id="ARBA00022840"/>
    </source>
</evidence>
<dbReference type="RefSeq" id="WP_186963326.1">
    <property type="nucleotide sequence ID" value="NZ_JACOPR010000003.1"/>
</dbReference>
<sequence length="235" mass="26601">MNILEVKGLHKSFGDRQVLNGCSLKVGEGRIIGLLGPSGAGKSTLLRCIAGLLRPEWGTIRLRGEEIRPKDRPRIAYLADHTLLPGGLYVRDACAYYLDLFPTTDRERVWREVERHHIPWERRVRDLSRGEAEQLELLLLLQREAELYLLDEPLGGVDPVTRREILRELMDSMDGTRSILLSTHLVHDMEPVLDEAVFLRHGAVALHAPAEEIRAVHGCSVEEHYLHVFGKEGTV</sequence>
<dbReference type="Gene3D" id="3.40.50.300">
    <property type="entry name" value="P-loop containing nucleotide triphosphate hydrolases"/>
    <property type="match status" value="1"/>
</dbReference>